<evidence type="ECO:0000313" key="15">
    <source>
        <dbReference type="Proteomes" id="UP000386466"/>
    </source>
</evidence>
<accession>A0A485MXR4</accession>
<comment type="subcellular location">
    <subcellularLocation>
        <location evidence="1">Cell membrane</location>
        <topology evidence="1">Multi-pass membrane protein</topology>
    </subcellularLocation>
</comment>
<keyword evidence="8 12" id="KW-0472">Membrane</keyword>
<keyword evidence="11" id="KW-0807">Transducer</keyword>
<dbReference type="PROSITE" id="PS50259">
    <property type="entry name" value="G_PROTEIN_RECEP_F3_4"/>
    <property type="match status" value="1"/>
</dbReference>
<keyword evidence="7" id="KW-0297">G-protein coupled receptor</keyword>
<feature type="transmembrane region" description="Helical" evidence="12">
    <location>
        <begin position="725"/>
        <end position="745"/>
    </location>
</feature>
<evidence type="ECO:0000256" key="9">
    <source>
        <dbReference type="ARBA" id="ARBA00023170"/>
    </source>
</evidence>
<dbReference type="Pfam" id="PF00003">
    <property type="entry name" value="7tm_3"/>
    <property type="match status" value="1"/>
</dbReference>
<sequence>MAGDVLIGAVTPLHAVLDQPRVRFQKPPEQPLCQRWVQALSLDRMATWGGREGERVPVCISACLSACVCLSCLRWIHDSRISGSLALGSTLALLSNQPRPTPNLRRGPQPLLLGVVGDVTCPESEPTAELLSCRAPQSGVSHGHHAVYASPVLACLGTGSFYLLTPPLQFPLPSNLKSGLFSLSLSGTDWLSKGRLQDESGQNNVASRFQMETFGDPPPGPRHPQPHQRCRLQPRFVCACYHFHFSLLAGALWEKNVTGRTWVLSISLSSNPSVLRPRAHTWLSGSLSLAIHSCWRCAQACTRATAWWGSSGSCRDAGDTGRENLTAVHLSAFRPHDLMATHQAYPAARALLAACQNPTTCSPGEGPFPGGACADAGSGRPWQKIGFTPRTHEEVFFTKDGEMLTMFGIKNISFLPDQRGQTAILIVSSLYPLIGEFGAFTFKVPTSICNEKCPVGTRKSIISEKSNCCYSCIACPKGEMTMTPDDAACERRPEDEWPDMEKSWCIPKMLDFLSYHDPLGAVLAVCTALLFLLALAILGIFIRHHHTPIIQASNHQLSYLLLSSLVRCFLGPFLFIGRRGPFTRAVRQAAFGVIFTTCVSTVLAKTVVVLAAFHTTYTIPIVCSLVQTNLCALWVIRWPPRPVSSTEPGTTMMVKCDEGSLELFYAMLGYLGLLGLLSLLVTFRTCRLPDPFNEAKRFTLSVCVCSCVWASFIPAHMSTQGKDTVAMEVFAILASAAGLVSCLFFPKRYIILLHPEKNPKEQMLGRCHLRWEGQKRTMGSAVFPGMPSLDWPPGKHSLSPWSRPLLVA</sequence>
<evidence type="ECO:0000256" key="1">
    <source>
        <dbReference type="ARBA" id="ARBA00004651"/>
    </source>
</evidence>
<evidence type="ECO:0000256" key="3">
    <source>
        <dbReference type="ARBA" id="ARBA00022475"/>
    </source>
</evidence>
<dbReference type="Pfam" id="PF07562">
    <property type="entry name" value="NCD3G"/>
    <property type="match status" value="1"/>
</dbReference>
<protein>
    <submittedName>
        <fullName evidence="14">Vomeronasal 2 receptor 615</fullName>
    </submittedName>
</protein>
<evidence type="ECO:0000256" key="6">
    <source>
        <dbReference type="ARBA" id="ARBA00022989"/>
    </source>
</evidence>
<keyword evidence="4 12" id="KW-0812">Transmembrane</keyword>
<evidence type="ECO:0000313" key="14">
    <source>
        <dbReference type="EMBL" id="VFV22822.1"/>
    </source>
</evidence>
<evidence type="ECO:0000256" key="5">
    <source>
        <dbReference type="ARBA" id="ARBA00022729"/>
    </source>
</evidence>
<dbReference type="FunFam" id="2.10.50.30:FF:000002">
    <property type="entry name" value="Vomeronasal 2 receptor, h1"/>
    <property type="match status" value="1"/>
</dbReference>
<feature type="domain" description="G-protein coupled receptors family 3 profile" evidence="13">
    <location>
        <begin position="519"/>
        <end position="758"/>
    </location>
</feature>
<comment type="similarity">
    <text evidence="2">Belongs to the G-protein coupled receptor 3 family.</text>
</comment>
<dbReference type="EMBL" id="CAAGRJ010004846">
    <property type="protein sequence ID" value="VFV22822.1"/>
    <property type="molecule type" value="Genomic_DNA"/>
</dbReference>
<dbReference type="GO" id="GO:0005886">
    <property type="term" value="C:plasma membrane"/>
    <property type="evidence" value="ECO:0007669"/>
    <property type="project" value="UniProtKB-SubCell"/>
</dbReference>
<feature type="transmembrane region" description="Helical" evidence="12">
    <location>
        <begin position="663"/>
        <end position="683"/>
    </location>
</feature>
<dbReference type="Proteomes" id="UP000386466">
    <property type="component" value="Unassembled WGS sequence"/>
</dbReference>
<evidence type="ECO:0000256" key="2">
    <source>
        <dbReference type="ARBA" id="ARBA00007242"/>
    </source>
</evidence>
<organism evidence="14 15">
    <name type="scientific">Lynx pardinus</name>
    <name type="common">Iberian lynx</name>
    <name type="synonym">Felis pardina</name>
    <dbReference type="NCBI Taxonomy" id="191816"/>
    <lineage>
        <taxon>Eukaryota</taxon>
        <taxon>Metazoa</taxon>
        <taxon>Chordata</taxon>
        <taxon>Craniata</taxon>
        <taxon>Vertebrata</taxon>
        <taxon>Euteleostomi</taxon>
        <taxon>Mammalia</taxon>
        <taxon>Eutheria</taxon>
        <taxon>Laurasiatheria</taxon>
        <taxon>Carnivora</taxon>
        <taxon>Feliformia</taxon>
        <taxon>Felidae</taxon>
        <taxon>Felinae</taxon>
        <taxon>Lynx</taxon>
    </lineage>
</organism>
<dbReference type="PANTHER" id="PTHR24061">
    <property type="entry name" value="CALCIUM-SENSING RECEPTOR-RELATED"/>
    <property type="match status" value="1"/>
</dbReference>
<dbReference type="InterPro" id="IPR000337">
    <property type="entry name" value="GPCR_3"/>
</dbReference>
<dbReference type="InterPro" id="IPR038550">
    <property type="entry name" value="GPCR_3_9-Cys_sf"/>
</dbReference>
<dbReference type="Gene3D" id="3.40.50.2300">
    <property type="match status" value="1"/>
</dbReference>
<keyword evidence="9 14" id="KW-0675">Receptor</keyword>
<keyword evidence="5" id="KW-0732">Signal</keyword>
<keyword evidence="3" id="KW-1003">Cell membrane</keyword>
<evidence type="ECO:0000259" key="13">
    <source>
        <dbReference type="PROSITE" id="PS50259"/>
    </source>
</evidence>
<evidence type="ECO:0000256" key="10">
    <source>
        <dbReference type="ARBA" id="ARBA00023180"/>
    </source>
</evidence>
<feature type="transmembrane region" description="Helical" evidence="12">
    <location>
        <begin position="589"/>
        <end position="610"/>
    </location>
</feature>
<evidence type="ECO:0000256" key="8">
    <source>
        <dbReference type="ARBA" id="ARBA00023136"/>
    </source>
</evidence>
<evidence type="ECO:0000256" key="7">
    <source>
        <dbReference type="ARBA" id="ARBA00023040"/>
    </source>
</evidence>
<dbReference type="InterPro" id="IPR000068">
    <property type="entry name" value="GPCR_3_Ca_sens_rcpt-rel"/>
</dbReference>
<dbReference type="Gene3D" id="2.10.50.30">
    <property type="entry name" value="GPCR, family 3, nine cysteines domain"/>
    <property type="match status" value="1"/>
</dbReference>
<dbReference type="AlphaFoldDB" id="A0A485MXR4"/>
<feature type="transmembrane region" description="Helical" evidence="12">
    <location>
        <begin position="557"/>
        <end position="577"/>
    </location>
</feature>
<dbReference type="PRINTS" id="PR00248">
    <property type="entry name" value="GPCRMGR"/>
</dbReference>
<evidence type="ECO:0000256" key="4">
    <source>
        <dbReference type="ARBA" id="ARBA00022692"/>
    </source>
</evidence>
<proteinExistence type="inferred from homology"/>
<dbReference type="InterPro" id="IPR017978">
    <property type="entry name" value="GPCR_3_C"/>
</dbReference>
<dbReference type="InterPro" id="IPR011500">
    <property type="entry name" value="GPCR_3_9-Cys_dom"/>
</dbReference>
<keyword evidence="10" id="KW-0325">Glycoprotein</keyword>
<keyword evidence="6 12" id="KW-1133">Transmembrane helix</keyword>
<keyword evidence="15" id="KW-1185">Reference proteome</keyword>
<gene>
    <name evidence="14" type="ORF">LYPA_23C017387</name>
</gene>
<dbReference type="PANTHER" id="PTHR24061:SF0">
    <property type="entry name" value="C-FAMILY ODORANT RECEPTOR OLFCT1"/>
    <property type="match status" value="1"/>
</dbReference>
<reference evidence="14 15" key="1">
    <citation type="submission" date="2019-01" db="EMBL/GenBank/DDBJ databases">
        <authorList>
            <person name="Alioto T."/>
            <person name="Alioto T."/>
        </authorList>
    </citation>
    <scope>NUCLEOTIDE SEQUENCE [LARGE SCALE GENOMIC DNA]</scope>
</reference>
<dbReference type="GO" id="GO:0004930">
    <property type="term" value="F:G protein-coupled receptor activity"/>
    <property type="evidence" value="ECO:0007669"/>
    <property type="project" value="UniProtKB-KW"/>
</dbReference>
<feature type="transmembrane region" description="Helical" evidence="12">
    <location>
        <begin position="519"/>
        <end position="542"/>
    </location>
</feature>
<evidence type="ECO:0000256" key="12">
    <source>
        <dbReference type="SAM" id="Phobius"/>
    </source>
</evidence>
<name>A0A485MXR4_LYNPA</name>
<evidence type="ECO:0000256" key="11">
    <source>
        <dbReference type="ARBA" id="ARBA00023224"/>
    </source>
</evidence>